<feature type="compositionally biased region" description="Basic and acidic residues" evidence="1">
    <location>
        <begin position="232"/>
        <end position="242"/>
    </location>
</feature>
<name>A0A1R0GVD4_9FUNG</name>
<dbReference type="Proteomes" id="UP000187455">
    <property type="component" value="Unassembled WGS sequence"/>
</dbReference>
<dbReference type="EMBL" id="LSSL01003061">
    <property type="protein sequence ID" value="OLY80854.1"/>
    <property type="molecule type" value="Genomic_DNA"/>
</dbReference>
<feature type="region of interest" description="Disordered" evidence="1">
    <location>
        <begin position="294"/>
        <end position="313"/>
    </location>
</feature>
<feature type="compositionally biased region" description="Basic and acidic residues" evidence="1">
    <location>
        <begin position="208"/>
        <end position="221"/>
    </location>
</feature>
<organism evidence="2 3">
    <name type="scientific">Smittium mucronatum</name>
    <dbReference type="NCBI Taxonomy" id="133383"/>
    <lineage>
        <taxon>Eukaryota</taxon>
        <taxon>Fungi</taxon>
        <taxon>Fungi incertae sedis</taxon>
        <taxon>Zoopagomycota</taxon>
        <taxon>Kickxellomycotina</taxon>
        <taxon>Harpellomycetes</taxon>
        <taxon>Harpellales</taxon>
        <taxon>Legeriomycetaceae</taxon>
        <taxon>Smittium</taxon>
    </lineage>
</organism>
<comment type="caution">
    <text evidence="2">The sequence shown here is derived from an EMBL/GenBank/DDBJ whole genome shotgun (WGS) entry which is preliminary data.</text>
</comment>
<accession>A0A1R0GVD4</accession>
<keyword evidence="3" id="KW-1185">Reference proteome</keyword>
<feature type="compositionally biased region" description="Polar residues" evidence="1">
    <location>
        <begin position="181"/>
        <end position="197"/>
    </location>
</feature>
<sequence>MSPEALQIIKELIEKVDKLLLERAAVREPEDQFVTTSAPITYLKVFPRPIEELFSIEEDLFRKHLKEEEQRNAKYADSEEGRNRPKWYSGRPSTGYNTDRLLSAPPYPGNSGAHGKSDQLIESNTKKFLDQERMDTLITSKMPQKRFRVHKLFRGRQHAVNQDSTFRKSAPAHNTEAAVPKTTTNNRLQNTIKSPSSGAPRDVPLGVEKTHGQHAGQDHGGEGAQDPFQGSEPEKNGLRGEPNKSFCSEVRRGSRRANFFGIPPVIDASSTLQQAEDQHRCPPDPEGKFLVALGEESHRESPNKEYGSSTTSS</sequence>
<evidence type="ECO:0000313" key="3">
    <source>
        <dbReference type="Proteomes" id="UP000187455"/>
    </source>
</evidence>
<feature type="region of interest" description="Disordered" evidence="1">
    <location>
        <begin position="69"/>
        <end position="95"/>
    </location>
</feature>
<evidence type="ECO:0000313" key="2">
    <source>
        <dbReference type="EMBL" id="OLY80854.1"/>
    </source>
</evidence>
<feature type="compositionally biased region" description="Basic and acidic residues" evidence="1">
    <location>
        <begin position="69"/>
        <end position="83"/>
    </location>
</feature>
<feature type="region of interest" description="Disordered" evidence="1">
    <location>
        <begin position="269"/>
        <end position="289"/>
    </location>
</feature>
<reference evidence="2 3" key="1">
    <citation type="journal article" date="2016" name="Mol. Biol. Evol.">
        <title>Genome-Wide Survey of Gut Fungi (Harpellales) Reveals the First Horizontally Transferred Ubiquitin Gene from a Mosquito Host.</title>
        <authorList>
            <person name="Wang Y."/>
            <person name="White M.M."/>
            <person name="Kvist S."/>
            <person name="Moncalvo J.M."/>
        </authorList>
    </citation>
    <scope>NUCLEOTIDE SEQUENCE [LARGE SCALE GENOMIC DNA]</scope>
    <source>
        <strain evidence="2 3">ALG-7-W6</strain>
    </source>
</reference>
<gene>
    <name evidence="2" type="ORF">AYI68_g5043</name>
</gene>
<evidence type="ECO:0000256" key="1">
    <source>
        <dbReference type="SAM" id="MobiDB-lite"/>
    </source>
</evidence>
<feature type="region of interest" description="Disordered" evidence="1">
    <location>
        <begin position="158"/>
        <end position="250"/>
    </location>
</feature>
<feature type="compositionally biased region" description="Basic and acidic residues" evidence="1">
    <location>
        <begin position="276"/>
        <end position="287"/>
    </location>
</feature>
<proteinExistence type="predicted"/>
<dbReference type="STRING" id="133383.A0A1R0GVD4"/>
<protein>
    <submittedName>
        <fullName evidence="2">Uncharacterized protein</fullName>
    </submittedName>
</protein>
<dbReference type="AlphaFoldDB" id="A0A1R0GVD4"/>